<sequence>MKPEARDTPRMFVYVFETGFNLNKVRQHGRKSTVVVVLSCDPVAHVHAHAPCGSVTALAPFFFFSLRRRKFLNGAARAETRRGGCARWEQSSARRLSQLYGVC</sequence>
<comment type="caution">
    <text evidence="1">The sequence shown here is derived from an EMBL/GenBank/DDBJ whole genome shotgun (WGS) entry which is preliminary data.</text>
</comment>
<evidence type="ECO:0000313" key="2">
    <source>
        <dbReference type="Proteomes" id="UP000327468"/>
    </source>
</evidence>
<accession>A0A5N5LV29</accession>
<gene>
    <name evidence="1" type="ORF">PHYPO_G00074680</name>
</gene>
<name>A0A5N5LV29_PANHP</name>
<organism evidence="1 2">
    <name type="scientific">Pangasianodon hypophthalmus</name>
    <name type="common">Striped catfish</name>
    <name type="synonym">Helicophagus hypophthalmus</name>
    <dbReference type="NCBI Taxonomy" id="310915"/>
    <lineage>
        <taxon>Eukaryota</taxon>
        <taxon>Metazoa</taxon>
        <taxon>Chordata</taxon>
        <taxon>Craniata</taxon>
        <taxon>Vertebrata</taxon>
        <taxon>Euteleostomi</taxon>
        <taxon>Actinopterygii</taxon>
        <taxon>Neopterygii</taxon>
        <taxon>Teleostei</taxon>
        <taxon>Ostariophysi</taxon>
        <taxon>Siluriformes</taxon>
        <taxon>Pangasiidae</taxon>
        <taxon>Pangasianodon</taxon>
    </lineage>
</organism>
<evidence type="ECO:0000313" key="1">
    <source>
        <dbReference type="EMBL" id="KAB5546667.1"/>
    </source>
</evidence>
<keyword evidence="2" id="KW-1185">Reference proteome</keyword>
<protein>
    <submittedName>
        <fullName evidence="1">Uncharacterized protein</fullName>
    </submittedName>
</protein>
<dbReference type="Proteomes" id="UP000327468">
    <property type="component" value="Chromosome 16"/>
</dbReference>
<reference evidence="1 2" key="1">
    <citation type="submission" date="2019-06" db="EMBL/GenBank/DDBJ databases">
        <title>A chromosome-scale genome assembly of the striped catfish, Pangasianodon hypophthalmus.</title>
        <authorList>
            <person name="Wen M."/>
            <person name="Zahm M."/>
            <person name="Roques C."/>
            <person name="Cabau C."/>
            <person name="Klopp C."/>
            <person name="Donnadieu C."/>
            <person name="Jouanno E."/>
            <person name="Avarre J.-C."/>
            <person name="Campet M."/>
            <person name="Ha T.T.T."/>
            <person name="Dugue R."/>
            <person name="Lampietro C."/>
            <person name="Louis A."/>
            <person name="Herpin A."/>
            <person name="Echchiki A."/>
            <person name="Berthelot C."/>
            <person name="Parey E."/>
            <person name="Roest-Crollius H."/>
            <person name="Braasch I."/>
            <person name="Postlethwait J."/>
            <person name="Bobe J."/>
            <person name="Montfort J."/>
            <person name="Bouchez O."/>
            <person name="Begum T."/>
            <person name="Schartl M."/>
            <person name="Guiguen Y."/>
        </authorList>
    </citation>
    <scope>NUCLEOTIDE SEQUENCE [LARGE SCALE GENOMIC DNA]</scope>
    <source>
        <strain evidence="1 2">Indonesia</strain>
        <tissue evidence="1">Blood</tissue>
    </source>
</reference>
<dbReference type="EMBL" id="VFJC01000017">
    <property type="protein sequence ID" value="KAB5546667.1"/>
    <property type="molecule type" value="Genomic_DNA"/>
</dbReference>
<proteinExistence type="predicted"/>
<dbReference type="AlphaFoldDB" id="A0A5N5LV29"/>